<feature type="repeat" description="PPR" evidence="2">
    <location>
        <begin position="197"/>
        <end position="231"/>
    </location>
</feature>
<accession>A0AAV3QN38</accession>
<dbReference type="EMBL" id="BAABME010004781">
    <property type="protein sequence ID" value="GAA0163527.1"/>
    <property type="molecule type" value="Genomic_DNA"/>
</dbReference>
<dbReference type="NCBIfam" id="TIGR00756">
    <property type="entry name" value="PPR"/>
    <property type="match status" value="3"/>
</dbReference>
<keyword evidence="5" id="KW-1185">Reference proteome</keyword>
<evidence type="ECO:0000313" key="4">
    <source>
        <dbReference type="EMBL" id="GAA0163527.1"/>
    </source>
</evidence>
<feature type="domain" description="PROP1-like PPR" evidence="3">
    <location>
        <begin position="175"/>
        <end position="287"/>
    </location>
</feature>
<keyword evidence="1" id="KW-0677">Repeat</keyword>
<dbReference type="PROSITE" id="PS51375">
    <property type="entry name" value="PPR"/>
    <property type="match status" value="3"/>
</dbReference>
<dbReference type="InterPro" id="IPR033443">
    <property type="entry name" value="PROP1-like_PPR_dom"/>
</dbReference>
<dbReference type="PANTHER" id="PTHR46862">
    <property type="entry name" value="OS07G0661900 PROTEIN"/>
    <property type="match status" value="1"/>
</dbReference>
<organism evidence="4 5">
    <name type="scientific">Lithospermum erythrorhizon</name>
    <name type="common">Purple gromwell</name>
    <name type="synonym">Lithospermum officinale var. erythrorhizon</name>
    <dbReference type="NCBI Taxonomy" id="34254"/>
    <lineage>
        <taxon>Eukaryota</taxon>
        <taxon>Viridiplantae</taxon>
        <taxon>Streptophyta</taxon>
        <taxon>Embryophyta</taxon>
        <taxon>Tracheophyta</taxon>
        <taxon>Spermatophyta</taxon>
        <taxon>Magnoliopsida</taxon>
        <taxon>eudicotyledons</taxon>
        <taxon>Gunneridae</taxon>
        <taxon>Pentapetalae</taxon>
        <taxon>asterids</taxon>
        <taxon>lamiids</taxon>
        <taxon>Boraginales</taxon>
        <taxon>Boraginaceae</taxon>
        <taxon>Boraginoideae</taxon>
        <taxon>Lithospermeae</taxon>
        <taxon>Lithospermum</taxon>
    </lineage>
</organism>
<reference evidence="4 5" key="1">
    <citation type="submission" date="2024-01" db="EMBL/GenBank/DDBJ databases">
        <title>The complete chloroplast genome sequence of Lithospermum erythrorhizon: insights into the phylogenetic relationship among Boraginaceae species and the maternal lineages of purple gromwells.</title>
        <authorList>
            <person name="Okada T."/>
            <person name="Watanabe K."/>
        </authorList>
    </citation>
    <scope>NUCLEOTIDE SEQUENCE [LARGE SCALE GENOMIC DNA]</scope>
</reference>
<dbReference type="AlphaFoldDB" id="A0AAV3QN38"/>
<name>A0AAV3QN38_LITER</name>
<dbReference type="Gene3D" id="1.25.40.10">
    <property type="entry name" value="Tetratricopeptide repeat domain"/>
    <property type="match status" value="2"/>
</dbReference>
<protein>
    <recommendedName>
        <fullName evidence="3">PROP1-like PPR domain-containing protein</fullName>
    </recommendedName>
</protein>
<feature type="repeat" description="PPR" evidence="2">
    <location>
        <begin position="232"/>
        <end position="266"/>
    </location>
</feature>
<dbReference type="InterPro" id="IPR011990">
    <property type="entry name" value="TPR-like_helical_dom_sf"/>
</dbReference>
<proteinExistence type="predicted"/>
<evidence type="ECO:0000313" key="5">
    <source>
        <dbReference type="Proteomes" id="UP001454036"/>
    </source>
</evidence>
<dbReference type="Pfam" id="PF17177">
    <property type="entry name" value="PPR_long"/>
    <property type="match status" value="1"/>
</dbReference>
<sequence length="424" mass="47852">MSYANTISAGCRTNFGIRKFASRRCLFLNNMVEFRSNGSSFPLWAIDASVIDVGKIEKCGEETDKNRFRWIKIGSDITKEQKEAISRLSPKLMNRCKALLEQIICYSSEKGELSALLSLWVRSMKPKRADWLAVLKELSKLDHPLYFEVVELALFEESFEANVRDYTKLIHGYAMQNRLQEAESALMAMKRRGFVCDQVTLTALVHMYSKAGNHKLAEDTFQAMKLLGTQLDKRSYGSMIMAYVRAGTLSQAESVLQEMEAEEVYAGREVYKALLRAYSMSGDYQGAQRVFDAIQLACIIPDPKMCALLLNAYVTGGQSHEAFLAFHNITIAGLNPNDKCVALLLSVYEKENKLNEALEFLIGLESEGIMLGKEASEILARWFKRLGVVEEVELLLREYQPYHDDPRLFRICSGRRGAATGAFG</sequence>
<evidence type="ECO:0000256" key="1">
    <source>
        <dbReference type="ARBA" id="ARBA00022737"/>
    </source>
</evidence>
<dbReference type="Proteomes" id="UP001454036">
    <property type="component" value="Unassembled WGS sequence"/>
</dbReference>
<comment type="caution">
    <text evidence="4">The sequence shown here is derived from an EMBL/GenBank/DDBJ whole genome shotgun (WGS) entry which is preliminary data.</text>
</comment>
<feature type="repeat" description="PPR" evidence="2">
    <location>
        <begin position="162"/>
        <end position="196"/>
    </location>
</feature>
<evidence type="ECO:0000259" key="3">
    <source>
        <dbReference type="Pfam" id="PF17177"/>
    </source>
</evidence>
<dbReference type="InterPro" id="IPR002885">
    <property type="entry name" value="PPR_rpt"/>
</dbReference>
<gene>
    <name evidence="4" type="ORF">LIER_19370</name>
</gene>
<evidence type="ECO:0000256" key="2">
    <source>
        <dbReference type="PROSITE-ProRule" id="PRU00708"/>
    </source>
</evidence>
<dbReference type="PANTHER" id="PTHR46862:SF3">
    <property type="entry name" value="OS07G0661900 PROTEIN"/>
    <property type="match status" value="1"/>
</dbReference>